<sequence length="255" mass="26304">MKTIRTLAVMVSAVAVLAACGGDGNDIGTIIGVSKPQARFIHAVPLGPNVDYYVNGQLNTANIAYKGVTRYGDVSSGATTTSYNATGTNSAVGSQSFTTANGHHYTTIALPSSSSPIAVIDDPYAKGLLSNQARLRSFNASPNAQNLDIYVVTAGNTNISAANPTLSNVTYKNAVPATTQDSIYLNGGNYQIIVTTTGSKTPVLTTAPFNLANNADWLVVTIPAGGIADVMPNDIHVLVAQGNEADSSAQELGPQ</sequence>
<evidence type="ECO:0000313" key="3">
    <source>
        <dbReference type="EMBL" id="QPQ93913.1"/>
    </source>
</evidence>
<accession>A0AAP9Y3R5</accession>
<dbReference type="PROSITE" id="PS51257">
    <property type="entry name" value="PROKAR_LIPOPROTEIN"/>
    <property type="match status" value="1"/>
</dbReference>
<dbReference type="AlphaFoldDB" id="A0AAP9Y3R5"/>
<keyword evidence="1" id="KW-0732">Signal</keyword>
<reference evidence="3 5" key="1">
    <citation type="submission" date="2020-12" db="EMBL/GenBank/DDBJ databases">
        <title>FDA dAtabase for Regulatory Grade micrObial Sequences (FDA-ARGOS): Supporting development and validation of Infectious Disease Dx tests.</title>
        <authorList>
            <person name="Minogue T."/>
            <person name="Wolcott M."/>
            <person name="Wasieloski L."/>
            <person name="Aguilar W."/>
            <person name="Moore D."/>
            <person name="Jaissle J."/>
            <person name="Tallon L."/>
            <person name="Sadzewicz L."/>
            <person name="Zhao X."/>
            <person name="Boylan J."/>
            <person name="Ott S."/>
            <person name="Bowen H."/>
            <person name="Vavikolanu K."/>
            <person name="Mehta A."/>
            <person name="Aluvathingal J."/>
            <person name="Nadendla S."/>
            <person name="Yan Y."/>
            <person name="Sichtig H."/>
        </authorList>
    </citation>
    <scope>NUCLEOTIDE SEQUENCE [LARGE SCALE GENOMIC DNA]</scope>
    <source>
        <strain evidence="3 5">FDAARGOS_949</strain>
    </source>
</reference>
<dbReference type="EMBL" id="CP099587">
    <property type="protein sequence ID" value="USS47184.1"/>
    <property type="molecule type" value="Genomic_DNA"/>
</dbReference>
<evidence type="ECO:0000259" key="2">
    <source>
        <dbReference type="Pfam" id="PF14344"/>
    </source>
</evidence>
<evidence type="ECO:0000313" key="4">
    <source>
        <dbReference type="EMBL" id="USS47184.1"/>
    </source>
</evidence>
<dbReference type="GeneID" id="45697579"/>
<evidence type="ECO:0000313" key="5">
    <source>
        <dbReference type="Proteomes" id="UP000594892"/>
    </source>
</evidence>
<dbReference type="EMBL" id="CP065601">
    <property type="protein sequence ID" value="QPQ93913.1"/>
    <property type="molecule type" value="Genomic_DNA"/>
</dbReference>
<dbReference type="Proteomes" id="UP001056386">
    <property type="component" value="Chromosome 1"/>
</dbReference>
<gene>
    <name evidence="3" type="ORF">I6H06_17165</name>
    <name evidence="4" type="ORF">NFI99_20165</name>
</gene>
<name>A0AAP9Y3R5_BURGL</name>
<dbReference type="InterPro" id="IPR025510">
    <property type="entry name" value="DUF4397"/>
</dbReference>
<feature type="signal peptide" evidence="1">
    <location>
        <begin position="1"/>
        <end position="18"/>
    </location>
</feature>
<evidence type="ECO:0000313" key="6">
    <source>
        <dbReference type="Proteomes" id="UP001056386"/>
    </source>
</evidence>
<feature type="domain" description="DUF4397" evidence="2">
    <location>
        <begin position="37"/>
        <end position="150"/>
    </location>
</feature>
<dbReference type="Proteomes" id="UP000594892">
    <property type="component" value="Chromosome 2"/>
</dbReference>
<evidence type="ECO:0000256" key="1">
    <source>
        <dbReference type="SAM" id="SignalP"/>
    </source>
</evidence>
<reference evidence="4" key="2">
    <citation type="submission" date="2022-06" db="EMBL/GenBank/DDBJ databases">
        <title>Draft genome sequence of Burkholderia glumae strain GR20004 isolated from rice panicle showing bacterial panicle blight.</title>
        <authorList>
            <person name="Choi S.Y."/>
            <person name="Lee Y.H."/>
        </authorList>
    </citation>
    <scope>NUCLEOTIDE SEQUENCE</scope>
    <source>
        <strain evidence="4">GR20004</strain>
    </source>
</reference>
<protein>
    <submittedName>
        <fullName evidence="3">DUF4397 domain-containing protein</fullName>
    </submittedName>
</protein>
<keyword evidence="6" id="KW-1185">Reference proteome</keyword>
<feature type="chain" id="PRO_5042890018" evidence="1">
    <location>
        <begin position="19"/>
        <end position="255"/>
    </location>
</feature>
<organism evidence="3 5">
    <name type="scientific">Burkholderia glumae</name>
    <name type="common">Pseudomonas glumae</name>
    <dbReference type="NCBI Taxonomy" id="337"/>
    <lineage>
        <taxon>Bacteria</taxon>
        <taxon>Pseudomonadati</taxon>
        <taxon>Pseudomonadota</taxon>
        <taxon>Betaproteobacteria</taxon>
        <taxon>Burkholderiales</taxon>
        <taxon>Burkholderiaceae</taxon>
        <taxon>Burkholderia</taxon>
    </lineage>
</organism>
<dbReference type="Pfam" id="PF14344">
    <property type="entry name" value="DUF4397"/>
    <property type="match status" value="1"/>
</dbReference>
<proteinExistence type="predicted"/>
<dbReference type="RefSeq" id="WP_012735228.1">
    <property type="nucleotide sequence ID" value="NZ_CP021074.1"/>
</dbReference>